<dbReference type="AlphaFoldDB" id="A0A5B6V0H0"/>
<organism evidence="2 3">
    <name type="scientific">Gossypium australe</name>
    <dbReference type="NCBI Taxonomy" id="47621"/>
    <lineage>
        <taxon>Eukaryota</taxon>
        <taxon>Viridiplantae</taxon>
        <taxon>Streptophyta</taxon>
        <taxon>Embryophyta</taxon>
        <taxon>Tracheophyta</taxon>
        <taxon>Spermatophyta</taxon>
        <taxon>Magnoliopsida</taxon>
        <taxon>eudicotyledons</taxon>
        <taxon>Gunneridae</taxon>
        <taxon>Pentapetalae</taxon>
        <taxon>rosids</taxon>
        <taxon>malvids</taxon>
        <taxon>Malvales</taxon>
        <taxon>Malvaceae</taxon>
        <taxon>Malvoideae</taxon>
        <taxon>Gossypium</taxon>
    </lineage>
</organism>
<proteinExistence type="predicted"/>
<dbReference type="InterPro" id="IPR000477">
    <property type="entry name" value="RT_dom"/>
</dbReference>
<dbReference type="Gene3D" id="3.60.10.10">
    <property type="entry name" value="Endonuclease/exonuclease/phosphatase"/>
    <property type="match status" value="1"/>
</dbReference>
<keyword evidence="2" id="KW-0695">RNA-directed DNA polymerase</keyword>
<keyword evidence="2" id="KW-0548">Nucleotidyltransferase</keyword>
<reference evidence="2" key="1">
    <citation type="submission" date="2019-08" db="EMBL/GenBank/DDBJ databases">
        <authorList>
            <person name="Liu F."/>
        </authorList>
    </citation>
    <scope>NUCLEOTIDE SEQUENCE [LARGE SCALE GENOMIC DNA]</scope>
    <source>
        <strain evidence="2">PA1801</strain>
        <tissue evidence="2">Leaf</tissue>
    </source>
</reference>
<dbReference type="EMBL" id="SMMG02000009">
    <property type="protein sequence ID" value="KAA3462544.1"/>
    <property type="molecule type" value="Genomic_DNA"/>
</dbReference>
<gene>
    <name evidence="2" type="ORF">EPI10_029024</name>
</gene>
<dbReference type="SUPFAM" id="SSF56672">
    <property type="entry name" value="DNA/RNA polymerases"/>
    <property type="match status" value="1"/>
</dbReference>
<sequence>MKILCWNCRGVGNPATVRELKQLLVANDPDIVFLCETKCHSNCFPRIRYRCRMDGCMAVNAEGKSSGLALMWRERVKVTIQNYSKYHIDSLVNIEDGEIIKFTGFYGHFDPILKKHAWDILKRVKRTVRKGWIVGGDFNAIRNNAEKEGGRRKPRNSMDEFCEFLEELSLTDVKTKKGWFTWSNNREGNGLVKERLDRLLVSDGIINKMPFLNTSVIHQSIEDTGKNLGQWQYQRYKSMKAKINVLEKKIDNLIDGPNSERSSKLLKSIRDNLGHLSLNREFTDKEILAAFNQMDPRKAPNIDGLPGSFFKEHWHTLGVDVLRMCHETLNNTKNVNSLNETLLIMIPKIDNPCDMTNFRPISLCRFIYKIVSKVLANRMKEVLPSCISLNQSAFVPGRMIHDNMLIAHELMHHLFSSKNGPSKGCVIKLDMSKAYDRVEWDFFENVLLKFGFSDEWVNKIMCCVCTVRYKVKCNMQLTDTIVPERGLRQGDPLSPYLFLFCMEVLSRMLIDAQENLRIRGIHVVDRLDSYLGLPIPIGKKRSKAFKNVAERTARRINSWSKCLLSYSGKEIFIKSVLQSIPTYAFSIFLAPKTVLEEIQSMMCRAWWGSGDNKRNWNMLAWEKMCHPKGMGGLGFRDLRLFNVDLLGRQVWRLLNHKDTLCYRVLSSKYFPDRDVFHPKKVDRPSFTWQNILKAACILYDGFDWCVGNGRNINIWMIIGDSKAFRDRLSKWIEACIRSDFNSKCPRCGNDTKTLIHALKDCPKARAVLEDGGFNNMLLEGVFVTCTDWIEEVARVLDITAISDFITVLWNIWNSRNNRIFRGAEEEAKIIWERASALSKDFRIFNLVEVPLLPRTRVDKKWKKPAPGVIKINADAAVKERYVYFGLVARDCDGFVIGGRMGTWNKRMDVLWAEMNALKESIKFASLNNWEKVEIETDCADLVNHFKKRNNDVTSIGYCLRVLFGQTEQFNFFDLLWAPRCCNRVADLLCNLARDKSCNMDFNMDYPLEIHDSVLNDAIN</sequence>
<keyword evidence="3" id="KW-1185">Reference proteome</keyword>
<dbReference type="InterPro" id="IPR012337">
    <property type="entry name" value="RNaseH-like_sf"/>
</dbReference>
<dbReference type="InterPro" id="IPR002156">
    <property type="entry name" value="RNaseH_domain"/>
</dbReference>
<dbReference type="OrthoDB" id="1738942at2759"/>
<dbReference type="InterPro" id="IPR043502">
    <property type="entry name" value="DNA/RNA_pol_sf"/>
</dbReference>
<dbReference type="Pfam" id="PF03372">
    <property type="entry name" value="Exo_endo_phos"/>
    <property type="match status" value="1"/>
</dbReference>
<dbReference type="PROSITE" id="PS50878">
    <property type="entry name" value="RT_POL"/>
    <property type="match status" value="1"/>
</dbReference>
<comment type="caution">
    <text evidence="2">The sequence shown here is derived from an EMBL/GenBank/DDBJ whole genome shotgun (WGS) entry which is preliminary data.</text>
</comment>
<dbReference type="SUPFAM" id="SSF53098">
    <property type="entry name" value="Ribonuclease H-like"/>
    <property type="match status" value="1"/>
</dbReference>
<accession>A0A5B6V0H0</accession>
<dbReference type="CDD" id="cd01650">
    <property type="entry name" value="RT_nLTR_like"/>
    <property type="match status" value="1"/>
</dbReference>
<feature type="domain" description="Reverse transcriptase" evidence="1">
    <location>
        <begin position="327"/>
        <end position="621"/>
    </location>
</feature>
<evidence type="ECO:0000313" key="3">
    <source>
        <dbReference type="Proteomes" id="UP000325315"/>
    </source>
</evidence>
<dbReference type="Proteomes" id="UP000325315">
    <property type="component" value="Unassembled WGS sequence"/>
</dbReference>
<dbReference type="GO" id="GO:0003964">
    <property type="term" value="F:RNA-directed DNA polymerase activity"/>
    <property type="evidence" value="ECO:0007669"/>
    <property type="project" value="UniProtKB-KW"/>
</dbReference>
<dbReference type="GO" id="GO:0003676">
    <property type="term" value="F:nucleic acid binding"/>
    <property type="evidence" value="ECO:0007669"/>
    <property type="project" value="InterPro"/>
</dbReference>
<dbReference type="InterPro" id="IPR044730">
    <property type="entry name" value="RNase_H-like_dom_plant"/>
</dbReference>
<name>A0A5B6V0H0_9ROSI</name>
<dbReference type="SUPFAM" id="SSF56219">
    <property type="entry name" value="DNase I-like"/>
    <property type="match status" value="1"/>
</dbReference>
<protein>
    <submittedName>
        <fullName evidence="2">LINE-1 reverse transcriptase isogeny</fullName>
    </submittedName>
</protein>
<dbReference type="GO" id="GO:0004523">
    <property type="term" value="F:RNA-DNA hybrid ribonuclease activity"/>
    <property type="evidence" value="ECO:0007669"/>
    <property type="project" value="InterPro"/>
</dbReference>
<dbReference type="InterPro" id="IPR005135">
    <property type="entry name" value="Endo/exonuclease/phosphatase"/>
</dbReference>
<dbReference type="PANTHER" id="PTHR33116:SF86">
    <property type="entry name" value="REVERSE TRANSCRIPTASE DOMAIN-CONTAINING PROTEIN"/>
    <property type="match status" value="1"/>
</dbReference>
<keyword evidence="2" id="KW-0808">Transferase</keyword>
<dbReference type="Pfam" id="PF13456">
    <property type="entry name" value="RVT_3"/>
    <property type="match status" value="1"/>
</dbReference>
<dbReference type="InterPro" id="IPR036397">
    <property type="entry name" value="RNaseH_sf"/>
</dbReference>
<dbReference type="PANTHER" id="PTHR33116">
    <property type="entry name" value="REVERSE TRANSCRIPTASE ZINC-BINDING DOMAIN-CONTAINING PROTEIN-RELATED-RELATED"/>
    <property type="match status" value="1"/>
</dbReference>
<evidence type="ECO:0000259" key="1">
    <source>
        <dbReference type="PROSITE" id="PS50878"/>
    </source>
</evidence>
<evidence type="ECO:0000313" key="2">
    <source>
        <dbReference type="EMBL" id="KAA3462544.1"/>
    </source>
</evidence>
<dbReference type="Gene3D" id="3.30.420.10">
    <property type="entry name" value="Ribonuclease H-like superfamily/Ribonuclease H"/>
    <property type="match status" value="1"/>
</dbReference>
<dbReference type="Pfam" id="PF00078">
    <property type="entry name" value="RVT_1"/>
    <property type="match status" value="1"/>
</dbReference>
<dbReference type="CDD" id="cd06222">
    <property type="entry name" value="RNase_H_like"/>
    <property type="match status" value="1"/>
</dbReference>
<dbReference type="InterPro" id="IPR036691">
    <property type="entry name" value="Endo/exonu/phosph_ase_sf"/>
</dbReference>